<gene>
    <name evidence="1" type="ORF">RVY80_07515</name>
</gene>
<dbReference type="EMBL" id="JAWJZB010000008">
    <property type="protein sequence ID" value="MDV5088686.1"/>
    <property type="molecule type" value="Genomic_DNA"/>
</dbReference>
<dbReference type="Gene3D" id="3.30.910.20">
    <property type="entry name" value="Skp domain"/>
    <property type="match status" value="1"/>
</dbReference>
<dbReference type="Proteomes" id="UP001272515">
    <property type="component" value="Unassembled WGS sequence"/>
</dbReference>
<protein>
    <submittedName>
        <fullName evidence="1">OmpH family outer membrane protein</fullName>
    </submittedName>
</protein>
<comment type="caution">
    <text evidence="1">The sequence shown here is derived from an EMBL/GenBank/DDBJ whole genome shotgun (WGS) entry which is preliminary data.</text>
</comment>
<evidence type="ECO:0000313" key="2">
    <source>
        <dbReference type="Proteomes" id="UP001272515"/>
    </source>
</evidence>
<evidence type="ECO:0000313" key="1">
    <source>
        <dbReference type="EMBL" id="MDV5088686.1"/>
    </source>
</evidence>
<reference evidence="1 2" key="1">
    <citation type="submission" date="2023-10" db="EMBL/GenBank/DDBJ databases">
        <title>Veillonella sp. nov., isolated from a pig farm feces dump.</title>
        <authorList>
            <person name="Chang Y.-H."/>
        </authorList>
    </citation>
    <scope>NUCLEOTIDE SEQUENCE [LARGE SCALE GENOMIC DNA]</scope>
    <source>
        <strain evidence="1 2">YH-vei2233</strain>
    </source>
</reference>
<dbReference type="SUPFAM" id="SSF111384">
    <property type="entry name" value="OmpH-like"/>
    <property type="match status" value="1"/>
</dbReference>
<dbReference type="SMART" id="SM00935">
    <property type="entry name" value="OmpH"/>
    <property type="match status" value="1"/>
</dbReference>
<name>A0ABU3ZAK0_9FIRM</name>
<dbReference type="Pfam" id="PF03938">
    <property type="entry name" value="OmpH"/>
    <property type="match status" value="1"/>
</dbReference>
<accession>A0ABU3ZAK0</accession>
<dbReference type="InterPro" id="IPR005632">
    <property type="entry name" value="Chaperone_Skp"/>
</dbReference>
<proteinExistence type="predicted"/>
<dbReference type="InterPro" id="IPR024930">
    <property type="entry name" value="Skp_dom_sf"/>
</dbReference>
<keyword evidence="2" id="KW-1185">Reference proteome</keyword>
<organism evidence="1 2">
    <name type="scientific">Veillonella absiana</name>
    <dbReference type="NCBI Taxonomy" id="3079305"/>
    <lineage>
        <taxon>Bacteria</taxon>
        <taxon>Bacillati</taxon>
        <taxon>Bacillota</taxon>
        <taxon>Negativicutes</taxon>
        <taxon>Veillonellales</taxon>
        <taxon>Veillonellaceae</taxon>
        <taxon>Veillonella</taxon>
    </lineage>
</organism>
<dbReference type="RefSeq" id="WP_295192324.1">
    <property type="nucleotide sequence ID" value="NZ_JAWJZB010000008.1"/>
</dbReference>
<sequence length="165" mass="17418">MMRMMSNKHNVRIVSIIVAIIFVVGIGALAYTQMATPGVSDSGNSSVGIVDPSKIQSAENPLYVAAGKEYQEYSQKLIQEAQAKMAAAADDQAKAQIKQETDAALEAKEAELMKNLTDKTDEAAKAVGEAKGLSVVMSKGAVVYGGVDITDQVLHKLTSEASANK</sequence>